<evidence type="ECO:0000313" key="2">
    <source>
        <dbReference type="Proteomes" id="UP000291189"/>
    </source>
</evidence>
<protein>
    <recommendedName>
        <fullName evidence="3">Aminoglycoside phosphotransferase domain-containing protein</fullName>
    </recommendedName>
</protein>
<accession>A0A4Q5J1Q0</accession>
<keyword evidence="2" id="KW-1185">Reference proteome</keyword>
<evidence type="ECO:0008006" key="3">
    <source>
        <dbReference type="Google" id="ProtNLM"/>
    </source>
</evidence>
<organism evidence="1 2">
    <name type="scientific">Nocardioides iriomotensis</name>
    <dbReference type="NCBI Taxonomy" id="715784"/>
    <lineage>
        <taxon>Bacteria</taxon>
        <taxon>Bacillati</taxon>
        <taxon>Actinomycetota</taxon>
        <taxon>Actinomycetes</taxon>
        <taxon>Propionibacteriales</taxon>
        <taxon>Nocardioidaceae</taxon>
        <taxon>Nocardioides</taxon>
    </lineage>
</organism>
<dbReference type="RefSeq" id="WP_129987018.1">
    <property type="nucleotide sequence ID" value="NZ_SDPU01000021.1"/>
</dbReference>
<dbReference type="AlphaFoldDB" id="A0A4Q5J1Q0"/>
<dbReference type="OrthoDB" id="2570531at2"/>
<gene>
    <name evidence="1" type="ORF">ETU37_09455</name>
</gene>
<proteinExistence type="predicted"/>
<dbReference type="EMBL" id="SDPU01000021">
    <property type="protein sequence ID" value="RYU12243.1"/>
    <property type="molecule type" value="Genomic_DNA"/>
</dbReference>
<dbReference type="InterPro" id="IPR011009">
    <property type="entry name" value="Kinase-like_dom_sf"/>
</dbReference>
<evidence type="ECO:0000313" key="1">
    <source>
        <dbReference type="EMBL" id="RYU12243.1"/>
    </source>
</evidence>
<dbReference type="Proteomes" id="UP000291189">
    <property type="component" value="Unassembled WGS sequence"/>
</dbReference>
<reference evidence="1 2" key="1">
    <citation type="submission" date="2019-01" db="EMBL/GenBank/DDBJ databases">
        <title>Nocardioides guangzhouensis sp. nov., an actinobacterium isolated from soil.</title>
        <authorList>
            <person name="Fu Y."/>
            <person name="Cai Y."/>
            <person name="Lin Z."/>
            <person name="Chen P."/>
        </authorList>
    </citation>
    <scope>NUCLEOTIDE SEQUENCE [LARGE SCALE GENOMIC DNA]</scope>
    <source>
        <strain evidence="1 2">NBRC 105384</strain>
    </source>
</reference>
<name>A0A4Q5J1Q0_9ACTN</name>
<sequence length="320" mass="35481">MTGPQDLATVEPVPHGRTARRLDWRLLPPALRRTIADRLGSPVATAESQDSGFTPGFASVLTGEDGTRLFVKAASKKAQAPFAAAYAEEARKNVLLPHEVPAPRLLWKYEDDLWIVLGFEHVAARPPARPWQRDELVACLDTLAVVAEALNPVPPGWSLKPIEREIPALLTGWQHVRKAFPDWPHLEDAEDLAASYDDFPGNDAFTHTDARDDNFLLAPGRPAMLCDWNWPALGPVWLDAVDLLVSAYGDGLDADALLAEHPLTKDADPDHVDAWLAMLAGMMLDARDRPRPNSSPYLRVHANWWGEVTWAWLASRRGWA</sequence>
<dbReference type="SUPFAM" id="SSF56112">
    <property type="entry name" value="Protein kinase-like (PK-like)"/>
    <property type="match status" value="1"/>
</dbReference>
<comment type="caution">
    <text evidence="1">The sequence shown here is derived from an EMBL/GenBank/DDBJ whole genome shotgun (WGS) entry which is preliminary data.</text>
</comment>